<evidence type="ECO:0000256" key="1">
    <source>
        <dbReference type="SAM" id="MobiDB-lite"/>
    </source>
</evidence>
<comment type="caution">
    <text evidence="3">The sequence shown here is derived from an EMBL/GenBank/DDBJ whole genome shotgun (WGS) entry which is preliminary data.</text>
</comment>
<feature type="region of interest" description="Disordered" evidence="1">
    <location>
        <begin position="262"/>
        <end position="365"/>
    </location>
</feature>
<dbReference type="GeneID" id="39991214"/>
<protein>
    <submittedName>
        <fullName evidence="3">Uncharacterized protein</fullName>
    </submittedName>
</protein>
<gene>
    <name evidence="3" type="ORF">TM35_000851080</name>
</gene>
<dbReference type="RefSeq" id="XP_028877276.1">
    <property type="nucleotide sequence ID" value="XM_029031434.1"/>
</dbReference>
<evidence type="ECO:0000313" key="4">
    <source>
        <dbReference type="Proteomes" id="UP000192257"/>
    </source>
</evidence>
<feature type="compositionally biased region" description="Basic and acidic residues" evidence="1">
    <location>
        <begin position="288"/>
        <end position="322"/>
    </location>
</feature>
<sequence length="384" mass="42787">MTTVFVQLRRVVYLLVLLLCCVCVAYAASPSDVVQDSSAMRSTEIRNVDQELGNTVDKAYEYIVLVSGCLSLMEEEMKLCKENSKRAEVASTNITKLLEEFKALGNEKEMWIQGKKDGLQENIYAIGNLTISLVGVKFLEHACGRALDGLNDNVKGFAEARKSKKTNQTLIELEKKLNTTRDGIKSLWYDGKLRNEANKAVKNLMDDLGDVSGLHVPQAINDTELKEGEEFGVIGKERIDILGGKLEKVKANAPEEIKRLKREELVEEEEGNKTEMQPSGEVGVTSQKAHEEAKEKRREKKEALEEEEKRKEADEEKIEESGRGNSGEEVNKEVQGENVKEMAKEEAEKAIKAIQERDNSSSPALMHGPLLVLLLCVLGCTLVC</sequence>
<keyword evidence="2" id="KW-0732">Signal</keyword>
<accession>A0A1X0NGK6</accession>
<organism evidence="3 4">
    <name type="scientific">Trypanosoma theileri</name>
    <dbReference type="NCBI Taxonomy" id="67003"/>
    <lineage>
        <taxon>Eukaryota</taxon>
        <taxon>Discoba</taxon>
        <taxon>Euglenozoa</taxon>
        <taxon>Kinetoplastea</taxon>
        <taxon>Metakinetoplastina</taxon>
        <taxon>Trypanosomatida</taxon>
        <taxon>Trypanosomatidae</taxon>
        <taxon>Trypanosoma</taxon>
    </lineage>
</organism>
<proteinExistence type="predicted"/>
<evidence type="ECO:0000256" key="2">
    <source>
        <dbReference type="SAM" id="SignalP"/>
    </source>
</evidence>
<evidence type="ECO:0000313" key="3">
    <source>
        <dbReference type="EMBL" id="ORC82663.1"/>
    </source>
</evidence>
<name>A0A1X0NGK6_9TRYP</name>
<dbReference type="Proteomes" id="UP000192257">
    <property type="component" value="Unassembled WGS sequence"/>
</dbReference>
<keyword evidence="4" id="KW-1185">Reference proteome</keyword>
<dbReference type="EMBL" id="NBCO01000085">
    <property type="protein sequence ID" value="ORC82663.1"/>
    <property type="molecule type" value="Genomic_DNA"/>
</dbReference>
<dbReference type="VEuPathDB" id="TriTrypDB:TM35_000851080"/>
<reference evidence="3 4" key="1">
    <citation type="submission" date="2017-03" db="EMBL/GenBank/DDBJ databases">
        <title>An alternative strategy for trypanosome survival in the mammalian bloodstream revealed through genome and transcriptome analysis of the ubiquitous bovine parasite Trypanosoma (Megatrypanum) theileri.</title>
        <authorList>
            <person name="Kelly S."/>
            <person name="Ivens A."/>
            <person name="Mott A."/>
            <person name="O'Neill E."/>
            <person name="Emms D."/>
            <person name="Macleod O."/>
            <person name="Voorheis P."/>
            <person name="Matthews J."/>
            <person name="Matthews K."/>
            <person name="Carrington M."/>
        </authorList>
    </citation>
    <scope>NUCLEOTIDE SEQUENCE [LARGE SCALE GENOMIC DNA]</scope>
    <source>
        <strain evidence="3">Edinburgh</strain>
    </source>
</reference>
<feature type="signal peptide" evidence="2">
    <location>
        <begin position="1"/>
        <end position="27"/>
    </location>
</feature>
<feature type="compositionally biased region" description="Basic and acidic residues" evidence="1">
    <location>
        <begin position="329"/>
        <end position="359"/>
    </location>
</feature>
<dbReference type="AlphaFoldDB" id="A0A1X0NGK6"/>
<feature type="chain" id="PRO_5012507194" evidence="2">
    <location>
        <begin position="28"/>
        <end position="384"/>
    </location>
</feature>